<feature type="compositionally biased region" description="Gly residues" evidence="1">
    <location>
        <begin position="201"/>
        <end position="224"/>
    </location>
</feature>
<protein>
    <submittedName>
        <fullName evidence="3">IQ motif and SEC7 domain-containing protein 2</fullName>
    </submittedName>
</protein>
<feature type="region of interest" description="Disordered" evidence="1">
    <location>
        <begin position="314"/>
        <end position="543"/>
    </location>
</feature>
<dbReference type="InterPro" id="IPR011993">
    <property type="entry name" value="PH-like_dom_sf"/>
</dbReference>
<dbReference type="Pfam" id="PF16453">
    <property type="entry name" value="IQ_SEC7_PH"/>
    <property type="match status" value="1"/>
</dbReference>
<dbReference type="Proteomes" id="UP000298787">
    <property type="component" value="Chromosome 10"/>
</dbReference>
<feature type="domain" description="IQ motif and SEC7" evidence="2">
    <location>
        <begin position="9"/>
        <end position="53"/>
    </location>
</feature>
<feature type="compositionally biased region" description="Low complexity" evidence="1">
    <location>
        <begin position="451"/>
        <end position="466"/>
    </location>
</feature>
<feature type="compositionally biased region" description="Gly residues" evidence="1">
    <location>
        <begin position="522"/>
        <end position="531"/>
    </location>
</feature>
<name>A0A4U5UNW1_COLLU</name>
<evidence type="ECO:0000259" key="2">
    <source>
        <dbReference type="Pfam" id="PF16453"/>
    </source>
</evidence>
<dbReference type="EMBL" id="CM014087">
    <property type="protein sequence ID" value="TKS76479.1"/>
    <property type="molecule type" value="Genomic_DNA"/>
</dbReference>
<feature type="compositionally biased region" description="Pro residues" evidence="1">
    <location>
        <begin position="259"/>
        <end position="279"/>
    </location>
</feature>
<keyword evidence="4" id="KW-1185">Reference proteome</keyword>
<accession>A0A4U5UNW1</accession>
<dbReference type="AlphaFoldDB" id="A0A4U5UNW1"/>
<gene>
    <name evidence="3" type="ORF">D9C73_010568</name>
</gene>
<feature type="region of interest" description="Disordered" evidence="1">
    <location>
        <begin position="112"/>
        <end position="301"/>
    </location>
</feature>
<evidence type="ECO:0000313" key="4">
    <source>
        <dbReference type="Proteomes" id="UP000298787"/>
    </source>
</evidence>
<feature type="compositionally biased region" description="Pro residues" evidence="1">
    <location>
        <begin position="486"/>
        <end position="514"/>
    </location>
</feature>
<feature type="compositionally biased region" description="Polar residues" evidence="1">
    <location>
        <begin position="126"/>
        <end position="144"/>
    </location>
</feature>
<feature type="compositionally biased region" description="Low complexity" evidence="1">
    <location>
        <begin position="400"/>
        <end position="409"/>
    </location>
</feature>
<feature type="compositionally biased region" description="Basic residues" evidence="1">
    <location>
        <begin position="436"/>
        <end position="450"/>
    </location>
</feature>
<evidence type="ECO:0000256" key="1">
    <source>
        <dbReference type="SAM" id="MobiDB-lite"/>
    </source>
</evidence>
<sequence>MLVNGANGERKVLIVFTAPSQQDRARFTSDLRESIAEVQDMEKYRVESELEKQKGVMRPVVLTGGPGGGGTPGSNTGTLKSEVVNGTLGRPSLDDTYASVDGLKRTALSSSLRDLSETGKRGRRNSVGSLDSTIEGSIISSPRPHQQRPLPAGGLSYSPMMVPSSPAAYRPHRPTQSPGTGVGGGPGLCHNQGGATTSPHGSGGGAGGGGGMAIGGGPTGGGLLGNFFGSRRGKVPGPLTMTSPTPQGPPSPLMISSPPHNPAPAPSPPIPPSPCPSPSPNLGQSDSGGVGGGGVTGGGPSKLQALHAQYCHGNSGGGGVTGHQQQQTPPPPYHHHHRYHMQSVPQHHALSHRFSAPRRQGPPGCAPSHTQQHQRMQHGGSGQHPRYNMGFITPPPLSPHSPVTPTTPHGLYHSHPAAARPGGGGKLPLTISHSQPHPHAHTHSHNHAGHTHSPLSPSPSASTSTHFIFSTPPPKTPSARLVSQTPPQPYGPQYPPLTSIPPPPPHSPLPPPSAGPLSLHPGAGGGQGGGPKSKPVSRISTVV</sequence>
<evidence type="ECO:0000313" key="3">
    <source>
        <dbReference type="EMBL" id="TKS76479.1"/>
    </source>
</evidence>
<dbReference type="Gene3D" id="2.30.29.30">
    <property type="entry name" value="Pleckstrin-homology domain (PH domain)/Phosphotyrosine-binding domain (PTB)"/>
    <property type="match status" value="1"/>
</dbReference>
<reference evidence="3 4" key="1">
    <citation type="submission" date="2019-01" db="EMBL/GenBank/DDBJ databases">
        <title>Genome Assembly of Collichthys lucidus.</title>
        <authorList>
            <person name="Cai M."/>
            <person name="Xiao S."/>
        </authorList>
    </citation>
    <scope>NUCLEOTIDE SEQUENCE [LARGE SCALE GENOMIC DNA]</scope>
    <source>
        <strain evidence="3">JT15FE1705JMU</strain>
        <tissue evidence="3">Muscle</tissue>
    </source>
</reference>
<organism evidence="3 4">
    <name type="scientific">Collichthys lucidus</name>
    <name type="common">Big head croaker</name>
    <name type="synonym">Sciaena lucida</name>
    <dbReference type="NCBI Taxonomy" id="240159"/>
    <lineage>
        <taxon>Eukaryota</taxon>
        <taxon>Metazoa</taxon>
        <taxon>Chordata</taxon>
        <taxon>Craniata</taxon>
        <taxon>Vertebrata</taxon>
        <taxon>Euteleostomi</taxon>
        <taxon>Actinopterygii</taxon>
        <taxon>Neopterygii</taxon>
        <taxon>Teleostei</taxon>
        <taxon>Neoteleostei</taxon>
        <taxon>Acanthomorphata</taxon>
        <taxon>Eupercaria</taxon>
        <taxon>Sciaenidae</taxon>
        <taxon>Collichthys</taxon>
    </lineage>
</organism>
<feature type="compositionally biased region" description="Gly residues" evidence="1">
    <location>
        <begin position="286"/>
        <end position="300"/>
    </location>
</feature>
<proteinExistence type="predicted"/>
<dbReference type="STRING" id="240159.A0A4U5UNW1"/>
<dbReference type="InterPro" id="IPR033742">
    <property type="entry name" value="IQSEC_PH"/>
</dbReference>